<sequence>MTNRYNKQTAYYAHLLPDPPTLPLPDEPVFDPQELFNLTFRTSCHDNKRNGKFLKQSDSQVSFRIRNPDQKDFICFLRECAHTRGFTDVSELPALDYMARHLSRLSQRVKNFGIGLEELQLNLRMQQMEMSQKAAEQLVQMFKEGPAALIAETHAKELAIVRDAINDAVERKLGDKGKVERELRDNISLLEATLKSSQLEERARKSELARLKGENEALQLSLDLSQHALDRANSEARALLEKSSFKMPTPSSKTVSPDRPDMYSFGCQVGEDTAVEIEKLEHRLNENEKHLKQVNAALEASQNQCASLTKHCSLLQEEAKCKSEENGGLHSEIEVLRKELKSCKTANDHLQIELRGVEKRAQDAIESFKTARSNKELDIERAIEQQRRMVGEYESRLEAVAEERDQIRNQLLEKASENNELKAKVVHLHEAHKRELATLRAENKQGQEPPSTLREQVLVAEICRQRDELTRFKRAAERRLAAMSERLRMVSIEATNRDAAQRQASQVHKAAVAYADKMSAFNPGKLLPNKRASEANAKTPAIRPPTLRGTEGYVPMECQVPGPAQVGHK</sequence>
<evidence type="ECO:0000313" key="3">
    <source>
        <dbReference type="EMBL" id="KAL3320485.1"/>
    </source>
</evidence>
<feature type="region of interest" description="Disordered" evidence="2">
    <location>
        <begin position="534"/>
        <end position="553"/>
    </location>
</feature>
<evidence type="ECO:0000256" key="1">
    <source>
        <dbReference type="SAM" id="Coils"/>
    </source>
</evidence>
<feature type="coiled-coil region" evidence="1">
    <location>
        <begin position="466"/>
        <end position="493"/>
    </location>
</feature>
<proteinExistence type="predicted"/>
<keyword evidence="4" id="KW-1185">Reference proteome</keyword>
<organism evidence="3 4">
    <name type="scientific">Cichlidogyrus casuarinus</name>
    <dbReference type="NCBI Taxonomy" id="1844966"/>
    <lineage>
        <taxon>Eukaryota</taxon>
        <taxon>Metazoa</taxon>
        <taxon>Spiralia</taxon>
        <taxon>Lophotrochozoa</taxon>
        <taxon>Platyhelminthes</taxon>
        <taxon>Monogenea</taxon>
        <taxon>Monopisthocotylea</taxon>
        <taxon>Dactylogyridea</taxon>
        <taxon>Ancyrocephalidae</taxon>
        <taxon>Cichlidogyrus</taxon>
    </lineage>
</organism>
<dbReference type="EMBL" id="JBJKFK010000049">
    <property type="protein sequence ID" value="KAL3320485.1"/>
    <property type="molecule type" value="Genomic_DNA"/>
</dbReference>
<feature type="coiled-coil region" evidence="1">
    <location>
        <begin position="277"/>
        <end position="424"/>
    </location>
</feature>
<reference evidence="3 4" key="1">
    <citation type="submission" date="2024-11" db="EMBL/GenBank/DDBJ databases">
        <title>Adaptive evolution of stress response genes in parasites aligns with host niche diversity.</title>
        <authorList>
            <person name="Hahn C."/>
            <person name="Resl P."/>
        </authorList>
    </citation>
    <scope>NUCLEOTIDE SEQUENCE [LARGE SCALE GENOMIC DNA]</scope>
    <source>
        <strain evidence="3">EGGRZ-B1_66</strain>
        <tissue evidence="3">Body</tissue>
    </source>
</reference>
<feature type="coiled-coil region" evidence="1">
    <location>
        <begin position="180"/>
        <end position="242"/>
    </location>
</feature>
<evidence type="ECO:0000256" key="2">
    <source>
        <dbReference type="SAM" id="MobiDB-lite"/>
    </source>
</evidence>
<dbReference type="Proteomes" id="UP001626550">
    <property type="component" value="Unassembled WGS sequence"/>
</dbReference>
<protein>
    <submittedName>
        <fullName evidence="3">Uncharacterized protein</fullName>
    </submittedName>
</protein>
<gene>
    <name evidence="3" type="ORF">Ciccas_000840</name>
</gene>
<evidence type="ECO:0000313" key="4">
    <source>
        <dbReference type="Proteomes" id="UP001626550"/>
    </source>
</evidence>
<keyword evidence="1" id="KW-0175">Coiled coil</keyword>
<accession>A0ABD2QLS3</accession>
<name>A0ABD2QLS3_9PLAT</name>
<comment type="caution">
    <text evidence="3">The sequence shown here is derived from an EMBL/GenBank/DDBJ whole genome shotgun (WGS) entry which is preliminary data.</text>
</comment>
<dbReference type="AlphaFoldDB" id="A0ABD2QLS3"/>